<dbReference type="GO" id="GO:0008270">
    <property type="term" value="F:zinc ion binding"/>
    <property type="evidence" value="ECO:0007669"/>
    <property type="project" value="InterPro"/>
</dbReference>
<dbReference type="PROSITE" id="PS00463">
    <property type="entry name" value="ZN2_CY6_FUNGAL_1"/>
    <property type="match status" value="1"/>
</dbReference>
<evidence type="ECO:0000313" key="4">
    <source>
        <dbReference type="RefSeq" id="XP_030982795.1"/>
    </source>
</evidence>
<evidence type="ECO:0000256" key="1">
    <source>
        <dbReference type="ARBA" id="ARBA00023242"/>
    </source>
</evidence>
<dbReference type="GO" id="GO:0000981">
    <property type="term" value="F:DNA-binding transcription factor activity, RNA polymerase II-specific"/>
    <property type="evidence" value="ECO:0007669"/>
    <property type="project" value="InterPro"/>
</dbReference>
<dbReference type="Proteomes" id="UP000515153">
    <property type="component" value="Chromosome I"/>
</dbReference>
<protein>
    <recommendedName>
        <fullName evidence="2">Zn(2)-C6 fungal-type domain-containing protein</fullName>
    </recommendedName>
</protein>
<dbReference type="PROSITE" id="PS50048">
    <property type="entry name" value="ZN2_CY6_FUNGAL_2"/>
    <property type="match status" value="1"/>
</dbReference>
<dbReference type="SUPFAM" id="SSF57701">
    <property type="entry name" value="Zn2/Cys6 DNA-binding domain"/>
    <property type="match status" value="1"/>
</dbReference>
<dbReference type="AlphaFoldDB" id="A0A6P8B6L1"/>
<gene>
    <name evidence="4" type="ORF">PgNI_06554</name>
</gene>
<keyword evidence="1" id="KW-0539">Nucleus</keyword>
<dbReference type="Gene3D" id="4.10.240.10">
    <property type="entry name" value="Zn(2)-C6 fungal-type DNA-binding domain"/>
    <property type="match status" value="1"/>
</dbReference>
<sequence length="338" mass="36358">MQSTICIPTLKRSACDRCRKHKLRCSIINEEPCTRCRRASAQCVVGYVRPRGWQRSLEPAHKAASPQNSTFEAMITDSTAPTTPTQDWIACAPGTMDQGLWDPWHGELGVNGDAVGVIHALSVDHGPGVSSPVDNAGPAKESGGADGMLCKLSLDLCRETQRLRGGLEARETASIHAFGLALGYTGEYIGILKSSRGGGLACQLDIASCYVRILGLFEMLIGSLVQDSEEGILGCGKDGFLPGVKLAGFEVEEGRLQLKLLVHTIMHQFESMETLLALPAELKIAGKQEDRDTSTDGVFGGLLNYYNGTGRNMDGESRTLVKRVESLKAGLGNLMKLH</sequence>
<reference evidence="4" key="2">
    <citation type="submission" date="2019-10" db="EMBL/GenBank/DDBJ databases">
        <authorList>
            <consortium name="NCBI Genome Project"/>
        </authorList>
    </citation>
    <scope>NUCLEOTIDE SEQUENCE</scope>
    <source>
        <strain evidence="4">NI907</strain>
    </source>
</reference>
<dbReference type="GeneID" id="41961486"/>
<dbReference type="RefSeq" id="XP_030982795.1">
    <property type="nucleotide sequence ID" value="XM_031126577.1"/>
</dbReference>
<dbReference type="InterPro" id="IPR036864">
    <property type="entry name" value="Zn2-C6_fun-type_DNA-bd_sf"/>
</dbReference>
<keyword evidence="3" id="KW-1185">Reference proteome</keyword>
<dbReference type="InterPro" id="IPR001138">
    <property type="entry name" value="Zn2Cys6_DnaBD"/>
</dbReference>
<evidence type="ECO:0000259" key="2">
    <source>
        <dbReference type="PROSITE" id="PS50048"/>
    </source>
</evidence>
<evidence type="ECO:0000313" key="3">
    <source>
        <dbReference type="Proteomes" id="UP000515153"/>
    </source>
</evidence>
<reference evidence="4" key="3">
    <citation type="submission" date="2025-08" db="UniProtKB">
        <authorList>
            <consortium name="RefSeq"/>
        </authorList>
    </citation>
    <scope>IDENTIFICATION</scope>
    <source>
        <strain evidence="4">NI907</strain>
    </source>
</reference>
<name>A0A6P8B6L1_PYRGI</name>
<dbReference type="CDD" id="cd00067">
    <property type="entry name" value="GAL4"/>
    <property type="match status" value="1"/>
</dbReference>
<dbReference type="KEGG" id="pgri:PgNI_06554"/>
<organism evidence="3 4">
    <name type="scientific">Pyricularia grisea</name>
    <name type="common">Crabgrass-specific blast fungus</name>
    <name type="synonym">Magnaporthe grisea</name>
    <dbReference type="NCBI Taxonomy" id="148305"/>
    <lineage>
        <taxon>Eukaryota</taxon>
        <taxon>Fungi</taxon>
        <taxon>Dikarya</taxon>
        <taxon>Ascomycota</taxon>
        <taxon>Pezizomycotina</taxon>
        <taxon>Sordariomycetes</taxon>
        <taxon>Sordariomycetidae</taxon>
        <taxon>Magnaporthales</taxon>
        <taxon>Pyriculariaceae</taxon>
        <taxon>Pyricularia</taxon>
    </lineage>
</organism>
<proteinExistence type="predicted"/>
<reference evidence="3 4" key="1">
    <citation type="journal article" date="2019" name="Mol. Biol. Evol.">
        <title>Blast fungal genomes show frequent chromosomal changes, gene gains and losses, and effector gene turnover.</title>
        <authorList>
            <person name="Gomez Luciano L.B."/>
            <person name="Jason Tsai I."/>
            <person name="Chuma I."/>
            <person name="Tosa Y."/>
            <person name="Chen Y.H."/>
            <person name="Li J.Y."/>
            <person name="Li M.Y."/>
            <person name="Jade Lu M.Y."/>
            <person name="Nakayashiki H."/>
            <person name="Li W.H."/>
        </authorList>
    </citation>
    <scope>NUCLEOTIDE SEQUENCE [LARGE SCALE GENOMIC DNA]</scope>
    <source>
        <strain evidence="3 4">NI907</strain>
    </source>
</reference>
<dbReference type="Pfam" id="PF00172">
    <property type="entry name" value="Zn_clus"/>
    <property type="match status" value="1"/>
</dbReference>
<accession>A0A6P8B6L1</accession>
<feature type="domain" description="Zn(2)-C6 fungal-type" evidence="2">
    <location>
        <begin position="14"/>
        <end position="45"/>
    </location>
</feature>